<dbReference type="EMBL" id="CAJB01000329">
    <property type="protein sequence ID" value="CCH79001.1"/>
    <property type="molecule type" value="Genomic_DNA"/>
</dbReference>
<name>A0A077LZE4_9MICO</name>
<dbReference type="AlphaFoldDB" id="A0A077LZE4"/>
<reference evidence="2 3" key="1">
    <citation type="journal article" date="2013" name="ISME J.">
        <title>A metabolic model for members of the genus Tetrasphaera involved in enhanced biological phosphorus removal.</title>
        <authorList>
            <person name="Kristiansen R."/>
            <person name="Nguyen H.T.T."/>
            <person name="Saunders A.M."/>
            <person name="Nielsen J.L."/>
            <person name="Wimmer R."/>
            <person name="Le V.Q."/>
            <person name="McIlroy S.J."/>
            <person name="Petrovski S."/>
            <person name="Seviour R.J."/>
            <person name="Calteau A."/>
            <person name="Nielsen K.L."/>
            <person name="Nielsen P.H."/>
        </authorList>
    </citation>
    <scope>NUCLEOTIDE SEQUENCE [LARGE SCALE GENOMIC DNA]</scope>
    <source>
        <strain evidence="2 3">T1-X7</strain>
    </source>
</reference>
<dbReference type="STRING" id="1194083.BN12_3950001"/>
<organism evidence="2 3">
    <name type="scientific">Nostocoides japonicum T1-X7</name>
    <dbReference type="NCBI Taxonomy" id="1194083"/>
    <lineage>
        <taxon>Bacteria</taxon>
        <taxon>Bacillati</taxon>
        <taxon>Actinomycetota</taxon>
        <taxon>Actinomycetes</taxon>
        <taxon>Micrococcales</taxon>
        <taxon>Intrasporangiaceae</taxon>
        <taxon>Nostocoides</taxon>
    </lineage>
</organism>
<proteinExistence type="predicted"/>
<comment type="caution">
    <text evidence="2">The sequence shown here is derived from an EMBL/GenBank/DDBJ whole genome shotgun (WGS) entry which is preliminary data.</text>
</comment>
<accession>A0A077LZE4</accession>
<evidence type="ECO:0000313" key="3">
    <source>
        <dbReference type="Proteomes" id="UP000035721"/>
    </source>
</evidence>
<feature type="region of interest" description="Disordered" evidence="1">
    <location>
        <begin position="37"/>
        <end position="67"/>
    </location>
</feature>
<evidence type="ECO:0000256" key="1">
    <source>
        <dbReference type="SAM" id="MobiDB-lite"/>
    </source>
</evidence>
<keyword evidence="3" id="KW-1185">Reference proteome</keyword>
<protein>
    <submittedName>
        <fullName evidence="2">Uncharacterized protein</fullName>
    </submittedName>
</protein>
<gene>
    <name evidence="2" type="ORF">BN12_3950001</name>
</gene>
<dbReference type="Proteomes" id="UP000035721">
    <property type="component" value="Unassembled WGS sequence"/>
</dbReference>
<sequence>MPVGEAGLCLTNARCATQFRLTARTCRVIVHHSPVCRDPNPLFPSPSTRFPRASPRFHTPRPSPRPP</sequence>
<evidence type="ECO:0000313" key="2">
    <source>
        <dbReference type="EMBL" id="CCH79001.1"/>
    </source>
</evidence>